<evidence type="ECO:0000256" key="2">
    <source>
        <dbReference type="ARBA" id="ARBA00006801"/>
    </source>
</evidence>
<evidence type="ECO:0000256" key="6">
    <source>
        <dbReference type="SAM" id="MobiDB-lite"/>
    </source>
</evidence>
<dbReference type="PANTHER" id="PTHR12549:SF33">
    <property type="entry name" value="LYSINE-SPECIFIC DEMETHYLASE JMJ27"/>
    <property type="match status" value="1"/>
</dbReference>
<keyword evidence="5" id="KW-0862">Zinc</keyword>
<protein>
    <submittedName>
        <fullName evidence="9">Uncharacterized protein</fullName>
    </submittedName>
</protein>
<evidence type="ECO:0000256" key="4">
    <source>
        <dbReference type="ARBA" id="ARBA00023242"/>
    </source>
</evidence>
<dbReference type="InterPro" id="IPR045109">
    <property type="entry name" value="LSDs-like"/>
</dbReference>
<evidence type="ECO:0000256" key="3">
    <source>
        <dbReference type="ARBA" id="ARBA00022723"/>
    </source>
</evidence>
<dbReference type="Proteomes" id="UP001281410">
    <property type="component" value="Unassembled WGS sequence"/>
</dbReference>
<evidence type="ECO:0000259" key="7">
    <source>
        <dbReference type="PROSITE" id="PS50089"/>
    </source>
</evidence>
<dbReference type="GO" id="GO:0003712">
    <property type="term" value="F:transcription coregulator activity"/>
    <property type="evidence" value="ECO:0007669"/>
    <property type="project" value="TreeGrafter"/>
</dbReference>
<keyword evidence="3" id="KW-0479">Metal-binding</keyword>
<proteinExistence type="inferred from homology"/>
<dbReference type="SMART" id="SM00558">
    <property type="entry name" value="JmjC"/>
    <property type="match status" value="1"/>
</dbReference>
<dbReference type="GO" id="GO:0006357">
    <property type="term" value="P:regulation of transcription by RNA polymerase II"/>
    <property type="evidence" value="ECO:0007669"/>
    <property type="project" value="TreeGrafter"/>
</dbReference>
<dbReference type="PROSITE" id="PS50089">
    <property type="entry name" value="ZF_RING_2"/>
    <property type="match status" value="1"/>
</dbReference>
<dbReference type="InterPro" id="IPR003347">
    <property type="entry name" value="JmjC_dom"/>
</dbReference>
<feature type="domain" description="JmjC" evidence="8">
    <location>
        <begin position="545"/>
        <end position="852"/>
    </location>
</feature>
<dbReference type="GO" id="GO:0032454">
    <property type="term" value="F:histone H3K9 demethylase activity"/>
    <property type="evidence" value="ECO:0007669"/>
    <property type="project" value="InterPro"/>
</dbReference>
<evidence type="ECO:0000313" key="10">
    <source>
        <dbReference type="Proteomes" id="UP001281410"/>
    </source>
</evidence>
<reference evidence="9" key="1">
    <citation type="journal article" date="2023" name="Plant J.">
        <title>Genome sequences and population genomics provide insights into the demographic history, inbreeding, and mutation load of two 'living fossil' tree species of Dipteronia.</title>
        <authorList>
            <person name="Feng Y."/>
            <person name="Comes H.P."/>
            <person name="Chen J."/>
            <person name="Zhu S."/>
            <person name="Lu R."/>
            <person name="Zhang X."/>
            <person name="Li P."/>
            <person name="Qiu J."/>
            <person name="Olsen K.M."/>
            <person name="Qiu Y."/>
        </authorList>
    </citation>
    <scope>NUCLEOTIDE SEQUENCE</scope>
    <source>
        <strain evidence="9">NBL</strain>
    </source>
</reference>
<dbReference type="GO" id="GO:0008270">
    <property type="term" value="F:zinc ion binding"/>
    <property type="evidence" value="ECO:0007669"/>
    <property type="project" value="UniProtKB-KW"/>
</dbReference>
<comment type="subcellular location">
    <subcellularLocation>
        <location evidence="1">Nucleus</location>
    </subcellularLocation>
</comment>
<dbReference type="AlphaFoldDB" id="A0AAE0B5L8"/>
<feature type="domain" description="RING-type" evidence="7">
    <location>
        <begin position="107"/>
        <end position="154"/>
    </location>
</feature>
<feature type="region of interest" description="Disordered" evidence="6">
    <location>
        <begin position="1"/>
        <end position="47"/>
    </location>
</feature>
<name>A0AAE0B5L8_9ROSI</name>
<dbReference type="GO" id="GO:0031490">
    <property type="term" value="F:chromatin DNA binding"/>
    <property type="evidence" value="ECO:0007669"/>
    <property type="project" value="TreeGrafter"/>
</dbReference>
<keyword evidence="10" id="KW-1185">Reference proteome</keyword>
<dbReference type="EMBL" id="JANJYJ010000001">
    <property type="protein sequence ID" value="KAK3229715.1"/>
    <property type="molecule type" value="Genomic_DNA"/>
</dbReference>
<feature type="compositionally biased region" description="Basic and acidic residues" evidence="6">
    <location>
        <begin position="21"/>
        <end position="35"/>
    </location>
</feature>
<keyword evidence="5" id="KW-0863">Zinc-finger</keyword>
<accession>A0AAE0B5L8</accession>
<evidence type="ECO:0000259" key="8">
    <source>
        <dbReference type="PROSITE" id="PS51184"/>
    </source>
</evidence>
<evidence type="ECO:0000313" key="9">
    <source>
        <dbReference type="EMBL" id="KAK3229715.1"/>
    </source>
</evidence>
<comment type="similarity">
    <text evidence="2">Belongs to the JARID1 histone demethylase family.</text>
</comment>
<evidence type="ECO:0000256" key="5">
    <source>
        <dbReference type="PROSITE-ProRule" id="PRU00175"/>
    </source>
</evidence>
<dbReference type="SUPFAM" id="SSF51197">
    <property type="entry name" value="Clavaminate synthase-like"/>
    <property type="match status" value="1"/>
</dbReference>
<dbReference type="Gene3D" id="2.60.120.650">
    <property type="entry name" value="Cupin"/>
    <property type="match status" value="1"/>
</dbReference>
<dbReference type="GO" id="GO:0000118">
    <property type="term" value="C:histone deacetylase complex"/>
    <property type="evidence" value="ECO:0007669"/>
    <property type="project" value="TreeGrafter"/>
</dbReference>
<comment type="caution">
    <text evidence="9">The sequence shown here is derived from an EMBL/GenBank/DDBJ whole genome shotgun (WGS) entry which is preliminary data.</text>
</comment>
<dbReference type="PROSITE" id="PS51184">
    <property type="entry name" value="JMJC"/>
    <property type="match status" value="1"/>
</dbReference>
<dbReference type="PANTHER" id="PTHR12549">
    <property type="entry name" value="JMJC DOMAIN-CONTAINING HISTONE DEMETHYLATION PROTEIN"/>
    <property type="match status" value="1"/>
</dbReference>
<sequence length="894" mass="101923">MDSPSQRLRLQPKLRTSIDNTHNREVSRDSIDGGRRRNVSKSKNPRGDVSLLLLKKKKITSRESDKRKRERVNGDVAWDVEVKSGKLVSKIGVKDKSKRVKQGSFMCHQCQRSDKNGVVFCSDSECNKRFCYDCITNWYHPKTREEVQKACPYCCGNCNCKACLREVVPVKHCRDEVNNSVKLQRLLYLLYKLLPVLRHIHGELRSELEFEAKQQGIQLIEKDITRIELAKDERLYCDNCHTSIVDIYRSCPNPDCGFDVCLTCCQELRKGFQPGGNEAETSSQQFLRSDIPKEKHGWQSRVSLVNDPIANTSSQFSGFSANADGSIPCTHKEHGDCSTTKLELRRLFNANWVTKLIKSAEDVTSHYKPPDVDFSGGCCPCQSSGSVGNMNTNPEVRQAAYRNGSDDNYLYTPNAVNLADNEIKHFQRHWMKGEPVIVQNCLDRTAGLSWKPLVMWRAIREMGSNVKFEEETRSVRAIDCLDWCEVEINIHQFFTGYEKGRMHGNKWPEMLKLKDWPSSTSFEERLPRHCAEFYAALPYIDYTDPKSGLLNLAAKLPNNVLKPDLGPKSYIAYGFSEELGRGDSVTKLHCDISDAVNILTHTTKVKIDTCQHDKIKRVREKLEAEDLNDLYGGSDNTKGGTIRPPIKITYKRRLKNTKCTKNVNFVENDHLLSEQLDVKANKLDDKLLCSKLKVLDHNVKIDCGETGDTTTRVLVNGEDGVGITFSGNNDRSEVLRGGAVWDIFRRQDVPKLIEFLKKHKNEFRHINGHPVTSVIHPVHDQTLFLSDRHKKLLKEEFNVEPWTFEQHLGEAVFIPAGCPHQVRNRQSCIKVALDFVSPENVGECIRLTEEFRLLPKDHRAKEDKLEVKKMTLYAVDAAVKKAKSLMKNLNPSNK</sequence>
<keyword evidence="4" id="KW-0539">Nucleus</keyword>
<dbReference type="InterPro" id="IPR001841">
    <property type="entry name" value="Znf_RING"/>
</dbReference>
<organism evidence="9 10">
    <name type="scientific">Dipteronia sinensis</name>
    <dbReference type="NCBI Taxonomy" id="43782"/>
    <lineage>
        <taxon>Eukaryota</taxon>
        <taxon>Viridiplantae</taxon>
        <taxon>Streptophyta</taxon>
        <taxon>Embryophyta</taxon>
        <taxon>Tracheophyta</taxon>
        <taxon>Spermatophyta</taxon>
        <taxon>Magnoliopsida</taxon>
        <taxon>eudicotyledons</taxon>
        <taxon>Gunneridae</taxon>
        <taxon>Pentapetalae</taxon>
        <taxon>rosids</taxon>
        <taxon>malvids</taxon>
        <taxon>Sapindales</taxon>
        <taxon>Sapindaceae</taxon>
        <taxon>Hippocastanoideae</taxon>
        <taxon>Acereae</taxon>
        <taxon>Dipteronia</taxon>
    </lineage>
</organism>
<dbReference type="Pfam" id="PF02373">
    <property type="entry name" value="JmjC"/>
    <property type="match status" value="1"/>
</dbReference>
<evidence type="ECO:0000256" key="1">
    <source>
        <dbReference type="ARBA" id="ARBA00004123"/>
    </source>
</evidence>
<dbReference type="GO" id="GO:0000785">
    <property type="term" value="C:chromatin"/>
    <property type="evidence" value="ECO:0007669"/>
    <property type="project" value="TreeGrafter"/>
</dbReference>
<gene>
    <name evidence="9" type="ORF">Dsin_001596</name>
</gene>